<gene>
    <name evidence="2" type="ORF">L0N21_01355</name>
</gene>
<dbReference type="Proteomes" id="UP001199915">
    <property type="component" value="Unassembled WGS sequence"/>
</dbReference>
<comment type="caution">
    <text evidence="2">The sequence shown here is derived from an EMBL/GenBank/DDBJ whole genome shotgun (WGS) entry which is preliminary data.</text>
</comment>
<name>A0AAE3EZE3_9FIRM</name>
<keyword evidence="1" id="KW-0472">Membrane</keyword>
<dbReference type="RefSeq" id="WP_158568362.1">
    <property type="nucleotide sequence ID" value="NZ_JAAITR010000011.1"/>
</dbReference>
<reference evidence="2" key="1">
    <citation type="submission" date="2022-01" db="EMBL/GenBank/DDBJ databases">
        <title>Collection of gut derived symbiotic bacterial strains cultured from healthy donors.</title>
        <authorList>
            <person name="Lin H."/>
            <person name="Kohout C."/>
            <person name="Waligurski E."/>
            <person name="Pamer E.G."/>
        </authorList>
    </citation>
    <scope>NUCLEOTIDE SEQUENCE</scope>
    <source>
        <strain evidence="2">DFI.5.49</strain>
    </source>
</reference>
<dbReference type="GeneID" id="79857317"/>
<proteinExistence type="predicted"/>
<feature type="transmembrane region" description="Helical" evidence="1">
    <location>
        <begin position="15"/>
        <end position="40"/>
    </location>
</feature>
<evidence type="ECO:0000256" key="1">
    <source>
        <dbReference type="SAM" id="Phobius"/>
    </source>
</evidence>
<keyword evidence="1" id="KW-1133">Transmembrane helix</keyword>
<sequence>MKSFLAFNQNAVSNFLYLLSSNGFSFLLVFGVLGTILLLLKEEYDIAARDEHGVI</sequence>
<dbReference type="AlphaFoldDB" id="A0AAE3EZE3"/>
<dbReference type="EMBL" id="JAKNFS010000002">
    <property type="protein sequence ID" value="MCG4764175.1"/>
    <property type="molecule type" value="Genomic_DNA"/>
</dbReference>
<evidence type="ECO:0000313" key="2">
    <source>
        <dbReference type="EMBL" id="MCG4764175.1"/>
    </source>
</evidence>
<organism evidence="2 3">
    <name type="scientific">Fusicatenibacter saccharivorans</name>
    <dbReference type="NCBI Taxonomy" id="1150298"/>
    <lineage>
        <taxon>Bacteria</taxon>
        <taxon>Bacillati</taxon>
        <taxon>Bacillota</taxon>
        <taxon>Clostridia</taxon>
        <taxon>Lachnospirales</taxon>
        <taxon>Lachnospiraceae</taxon>
        <taxon>Fusicatenibacter</taxon>
    </lineage>
</organism>
<protein>
    <submittedName>
        <fullName evidence="2">Uncharacterized protein</fullName>
    </submittedName>
</protein>
<evidence type="ECO:0000313" key="3">
    <source>
        <dbReference type="Proteomes" id="UP001199915"/>
    </source>
</evidence>
<accession>A0AAE3EZE3</accession>
<keyword evidence="1" id="KW-0812">Transmembrane</keyword>